<proteinExistence type="predicted"/>
<comment type="caution">
    <text evidence="1">The sequence shown here is derived from an EMBL/GenBank/DDBJ whole genome shotgun (WGS) entry which is preliminary data.</text>
</comment>
<gene>
    <name evidence="1" type="ORF">TNCT_527101</name>
</gene>
<protein>
    <submittedName>
        <fullName evidence="1">Uncharacterized protein</fullName>
    </submittedName>
</protein>
<organism evidence="1 2">
    <name type="scientific">Trichonephila clavata</name>
    <name type="common">Joro spider</name>
    <name type="synonym">Nephila clavata</name>
    <dbReference type="NCBI Taxonomy" id="2740835"/>
    <lineage>
        <taxon>Eukaryota</taxon>
        <taxon>Metazoa</taxon>
        <taxon>Ecdysozoa</taxon>
        <taxon>Arthropoda</taxon>
        <taxon>Chelicerata</taxon>
        <taxon>Arachnida</taxon>
        <taxon>Araneae</taxon>
        <taxon>Araneomorphae</taxon>
        <taxon>Entelegynae</taxon>
        <taxon>Araneoidea</taxon>
        <taxon>Nephilidae</taxon>
        <taxon>Trichonephila</taxon>
    </lineage>
</organism>
<evidence type="ECO:0000313" key="1">
    <source>
        <dbReference type="EMBL" id="GFR14587.1"/>
    </source>
</evidence>
<dbReference type="OrthoDB" id="8063408at2759"/>
<accession>A0A8X6LN74</accession>
<dbReference type="Proteomes" id="UP000887116">
    <property type="component" value="Unassembled WGS sequence"/>
</dbReference>
<evidence type="ECO:0000313" key="2">
    <source>
        <dbReference type="Proteomes" id="UP000887116"/>
    </source>
</evidence>
<dbReference type="EMBL" id="BMAO01027107">
    <property type="protein sequence ID" value="GFR14587.1"/>
    <property type="molecule type" value="Genomic_DNA"/>
</dbReference>
<sequence length="100" mass="11613">MGWSRKKKESLKYPCIPSAIQPFPHSADMPILHPPKMYEMLKDNVEEEEIIRPGTIHNPDFEAEDLNEPHRLNKGELSDLVRDLNLLKQKTELPASRLQQ</sequence>
<reference evidence="1" key="1">
    <citation type="submission" date="2020-07" db="EMBL/GenBank/DDBJ databases">
        <title>Multicomponent nature underlies the extraordinary mechanical properties of spider dragline silk.</title>
        <authorList>
            <person name="Kono N."/>
            <person name="Nakamura H."/>
            <person name="Mori M."/>
            <person name="Yoshida Y."/>
            <person name="Ohtoshi R."/>
            <person name="Malay A.D."/>
            <person name="Moran D.A.P."/>
            <person name="Tomita M."/>
            <person name="Numata K."/>
            <person name="Arakawa K."/>
        </authorList>
    </citation>
    <scope>NUCLEOTIDE SEQUENCE</scope>
</reference>
<keyword evidence="2" id="KW-1185">Reference proteome</keyword>
<dbReference type="AlphaFoldDB" id="A0A8X6LN74"/>
<name>A0A8X6LN74_TRICU</name>